<dbReference type="EMBL" id="NETH01000017">
    <property type="protein sequence ID" value="RCW17117.1"/>
    <property type="molecule type" value="Genomic_DNA"/>
</dbReference>
<dbReference type="Proteomes" id="UP000253215">
    <property type="component" value="Unassembled WGS sequence"/>
</dbReference>
<dbReference type="InterPro" id="IPR000515">
    <property type="entry name" value="MetI-like"/>
</dbReference>
<evidence type="ECO:0000259" key="8">
    <source>
        <dbReference type="PROSITE" id="PS50928"/>
    </source>
</evidence>
<feature type="transmembrane region" description="Helical" evidence="7">
    <location>
        <begin position="79"/>
        <end position="101"/>
    </location>
</feature>
<evidence type="ECO:0000256" key="2">
    <source>
        <dbReference type="ARBA" id="ARBA00022448"/>
    </source>
</evidence>
<evidence type="ECO:0000256" key="6">
    <source>
        <dbReference type="ARBA" id="ARBA00023136"/>
    </source>
</evidence>
<dbReference type="AlphaFoldDB" id="A0A368UER6"/>
<dbReference type="GO" id="GO:0055085">
    <property type="term" value="P:transmembrane transport"/>
    <property type="evidence" value="ECO:0007669"/>
    <property type="project" value="InterPro"/>
</dbReference>
<proteinExistence type="inferred from homology"/>
<accession>A0A368UER6</accession>
<keyword evidence="6 7" id="KW-0472">Membrane</keyword>
<feature type="transmembrane region" description="Helical" evidence="7">
    <location>
        <begin position="185"/>
        <end position="210"/>
    </location>
</feature>
<dbReference type="GO" id="GO:0005886">
    <property type="term" value="C:plasma membrane"/>
    <property type="evidence" value="ECO:0007669"/>
    <property type="project" value="UniProtKB-SubCell"/>
</dbReference>
<sequence length="280" mass="31564">MNKKISCTIYFLLTLLLALLFIFPLVWMVASSMKTEQAVFQDLGTWQSFLPSFNPADWFKPYQDISSRFNLFQYIANSIFYATCVTVGSILVNSLAGYAFAKFDFKGKKILFALMLALLVIPAETIMITKFSIVQKLGLLNTRLAVILPALSAPLFIYMFRQFFKAVNNEILEAARIEGASHFRIFWNIMLPLSKPAIATVGTLSFIGSWNDYIWPLMVLTNTSDFPLQVAITNINNTQPTYTNQIMAMLTISTIPLILIYVFFQKYLVQGLGSTGTGVK</sequence>
<feature type="transmembrane region" description="Helical" evidence="7">
    <location>
        <begin position="110"/>
        <end position="133"/>
    </location>
</feature>
<dbReference type="Gene3D" id="1.10.3720.10">
    <property type="entry name" value="MetI-like"/>
    <property type="match status" value="1"/>
</dbReference>
<dbReference type="CDD" id="cd06261">
    <property type="entry name" value="TM_PBP2"/>
    <property type="match status" value="1"/>
</dbReference>
<dbReference type="PANTHER" id="PTHR43744">
    <property type="entry name" value="ABC TRANSPORTER PERMEASE PROTEIN MG189-RELATED-RELATED"/>
    <property type="match status" value="1"/>
</dbReference>
<name>A0A368UER6_9STRE</name>
<evidence type="ECO:0000256" key="3">
    <source>
        <dbReference type="ARBA" id="ARBA00022475"/>
    </source>
</evidence>
<evidence type="ECO:0000256" key="1">
    <source>
        <dbReference type="ARBA" id="ARBA00004651"/>
    </source>
</evidence>
<comment type="caution">
    <text evidence="9">The sequence shown here is derived from an EMBL/GenBank/DDBJ whole genome shotgun (WGS) entry which is preliminary data.</text>
</comment>
<dbReference type="PROSITE" id="PS50928">
    <property type="entry name" value="ABC_TM1"/>
    <property type="match status" value="1"/>
</dbReference>
<comment type="similarity">
    <text evidence="7">Belongs to the binding-protein-dependent transport system permease family.</text>
</comment>
<dbReference type="SUPFAM" id="SSF161098">
    <property type="entry name" value="MetI-like"/>
    <property type="match status" value="1"/>
</dbReference>
<evidence type="ECO:0000313" key="10">
    <source>
        <dbReference type="Proteomes" id="UP000253215"/>
    </source>
</evidence>
<evidence type="ECO:0000313" key="9">
    <source>
        <dbReference type="EMBL" id="RCW17117.1"/>
    </source>
</evidence>
<feature type="transmembrane region" description="Helical" evidence="7">
    <location>
        <begin position="246"/>
        <end position="264"/>
    </location>
</feature>
<feature type="transmembrane region" description="Helical" evidence="7">
    <location>
        <begin position="145"/>
        <end position="164"/>
    </location>
</feature>
<dbReference type="PANTHER" id="PTHR43744:SF12">
    <property type="entry name" value="ABC TRANSPORTER PERMEASE PROTEIN MG189-RELATED"/>
    <property type="match status" value="1"/>
</dbReference>
<protein>
    <submittedName>
        <fullName evidence="9">ABC transporter permease</fullName>
    </submittedName>
</protein>
<evidence type="ECO:0000256" key="7">
    <source>
        <dbReference type="RuleBase" id="RU363032"/>
    </source>
</evidence>
<feature type="transmembrane region" description="Helical" evidence="7">
    <location>
        <begin position="7"/>
        <end position="30"/>
    </location>
</feature>
<keyword evidence="2 7" id="KW-0813">Transport</keyword>
<keyword evidence="3" id="KW-1003">Cell membrane</keyword>
<organism evidence="9 10">
    <name type="scientific">Streptococcus gallolyticus</name>
    <dbReference type="NCBI Taxonomy" id="315405"/>
    <lineage>
        <taxon>Bacteria</taxon>
        <taxon>Bacillati</taxon>
        <taxon>Bacillota</taxon>
        <taxon>Bacilli</taxon>
        <taxon>Lactobacillales</taxon>
        <taxon>Streptococcaceae</taxon>
        <taxon>Streptococcus</taxon>
    </lineage>
</organism>
<evidence type="ECO:0000256" key="4">
    <source>
        <dbReference type="ARBA" id="ARBA00022692"/>
    </source>
</evidence>
<dbReference type="Pfam" id="PF00528">
    <property type="entry name" value="BPD_transp_1"/>
    <property type="match status" value="1"/>
</dbReference>
<gene>
    <name evidence="9" type="ORF">CAC02_04835</name>
</gene>
<comment type="subcellular location">
    <subcellularLocation>
        <location evidence="1 7">Cell membrane</location>
        <topology evidence="1 7">Multi-pass membrane protein</topology>
    </subcellularLocation>
</comment>
<dbReference type="InterPro" id="IPR035906">
    <property type="entry name" value="MetI-like_sf"/>
</dbReference>
<keyword evidence="4 7" id="KW-0812">Transmembrane</keyword>
<evidence type="ECO:0000256" key="5">
    <source>
        <dbReference type="ARBA" id="ARBA00022989"/>
    </source>
</evidence>
<reference evidence="9 10" key="1">
    <citation type="journal article" date="2018" name="Sci. Rep.">
        <title>Network-guided genomic and metagenomic analysis of the faecal microbiota of the critically endangered kakapo.</title>
        <authorList>
            <person name="Waite D.W."/>
            <person name="Dsouza M."/>
            <person name="Sekiguchi Y."/>
            <person name="Hugenholtz P."/>
            <person name="Taylor M.W."/>
        </authorList>
    </citation>
    <scope>NUCLEOTIDE SEQUENCE [LARGE SCALE GENOMIC DNA]</scope>
    <source>
        <strain evidence="9 10">BI02</strain>
    </source>
</reference>
<feature type="domain" description="ABC transmembrane type-1" evidence="8">
    <location>
        <begin position="75"/>
        <end position="264"/>
    </location>
</feature>
<keyword evidence="5 7" id="KW-1133">Transmembrane helix</keyword>